<dbReference type="InterPro" id="IPR001912">
    <property type="entry name" value="Ribosomal_uS4_N"/>
</dbReference>
<evidence type="ECO:0000256" key="4">
    <source>
        <dbReference type="ARBA" id="ARBA00022980"/>
    </source>
</evidence>
<evidence type="ECO:0000256" key="8">
    <source>
        <dbReference type="RuleBase" id="RU003699"/>
    </source>
</evidence>
<sequence>MMRYTGPKDRISRREGVDIFGKKVSRLNVPPGVHGPKGLGKQSEFGKQLREKQKAKRIYGVSEKQFSAYVEASQKNKNLTQVLERRLDNVVYRLGFAPTRPSARQLVSHCHILVNGRMLNIPSYTVLEGDTVSLDAKSQNIAEVKNKLDSNYELPSWLERKAVVGRVKRLPAREDVQEPFSEQEIIEFYSR</sequence>
<keyword evidence="2 7" id="KW-0699">rRNA-binding</keyword>
<dbReference type="GO" id="GO:0019843">
    <property type="term" value="F:rRNA binding"/>
    <property type="evidence" value="ECO:0007669"/>
    <property type="project" value="UniProtKB-UniRule"/>
</dbReference>
<dbReference type="InterPro" id="IPR036986">
    <property type="entry name" value="S4_RNA-bd_sf"/>
</dbReference>
<dbReference type="GO" id="GO:0006412">
    <property type="term" value="P:translation"/>
    <property type="evidence" value="ECO:0007669"/>
    <property type="project" value="UniProtKB-UniRule"/>
</dbReference>
<protein>
    <recommendedName>
        <fullName evidence="6 7">Small ribosomal subunit protein uS4</fullName>
    </recommendedName>
</protein>
<evidence type="ECO:0000313" key="11">
    <source>
        <dbReference type="EMBL" id="OGY08332.1"/>
    </source>
</evidence>
<dbReference type="Pfam" id="PF00163">
    <property type="entry name" value="Ribosomal_S4"/>
    <property type="match status" value="1"/>
</dbReference>
<evidence type="ECO:0000256" key="3">
    <source>
        <dbReference type="ARBA" id="ARBA00022884"/>
    </source>
</evidence>
<dbReference type="GO" id="GO:0015935">
    <property type="term" value="C:small ribosomal subunit"/>
    <property type="evidence" value="ECO:0007669"/>
    <property type="project" value="InterPro"/>
</dbReference>
<accession>A0A1G1UYW0</accession>
<comment type="similarity">
    <text evidence="1 7 8">Belongs to the universal ribosomal protein uS4 family.</text>
</comment>
<evidence type="ECO:0000256" key="7">
    <source>
        <dbReference type="HAMAP-Rule" id="MF_01306"/>
    </source>
</evidence>
<evidence type="ECO:0000256" key="1">
    <source>
        <dbReference type="ARBA" id="ARBA00007465"/>
    </source>
</evidence>
<dbReference type="STRING" id="1797513.A2782_00715"/>
<evidence type="ECO:0000256" key="5">
    <source>
        <dbReference type="ARBA" id="ARBA00023274"/>
    </source>
</evidence>
<dbReference type="InterPro" id="IPR002942">
    <property type="entry name" value="S4_RNA-bd"/>
</dbReference>
<comment type="function">
    <text evidence="7">With S5 and S12 plays an important role in translational accuracy.</text>
</comment>
<evidence type="ECO:0000313" key="12">
    <source>
        <dbReference type="Proteomes" id="UP000177967"/>
    </source>
</evidence>
<dbReference type="FunFam" id="3.10.290.10:FF:000001">
    <property type="entry name" value="30S ribosomal protein S4"/>
    <property type="match status" value="1"/>
</dbReference>
<dbReference type="InterPro" id="IPR018079">
    <property type="entry name" value="Ribosomal_uS4_CS"/>
</dbReference>
<comment type="caution">
    <text evidence="11">The sequence shown here is derived from an EMBL/GenBank/DDBJ whole genome shotgun (WGS) entry which is preliminary data.</text>
</comment>
<dbReference type="PROSITE" id="PS00632">
    <property type="entry name" value="RIBOSOMAL_S4"/>
    <property type="match status" value="1"/>
</dbReference>
<proteinExistence type="inferred from homology"/>
<evidence type="ECO:0000259" key="10">
    <source>
        <dbReference type="SMART" id="SM01390"/>
    </source>
</evidence>
<dbReference type="AlphaFoldDB" id="A0A1G1UYW0"/>
<comment type="function">
    <text evidence="7">One of the primary rRNA binding proteins, it binds directly to 16S rRNA where it nucleates assembly of the body of the 30S subunit.</text>
</comment>
<dbReference type="EMBL" id="MHBW01000029">
    <property type="protein sequence ID" value="OGY08332.1"/>
    <property type="molecule type" value="Genomic_DNA"/>
</dbReference>
<dbReference type="CDD" id="cd00165">
    <property type="entry name" value="S4"/>
    <property type="match status" value="1"/>
</dbReference>
<keyword evidence="5 7" id="KW-0687">Ribonucleoprotein</keyword>
<feature type="domain" description="RNA-binding S4" evidence="9">
    <location>
        <begin position="85"/>
        <end position="149"/>
    </location>
</feature>
<dbReference type="SUPFAM" id="SSF55174">
    <property type="entry name" value="Alpha-L RNA-binding motif"/>
    <property type="match status" value="1"/>
</dbReference>
<dbReference type="SMART" id="SM01390">
    <property type="entry name" value="Ribosomal_S4"/>
    <property type="match status" value="1"/>
</dbReference>
<dbReference type="NCBIfam" id="TIGR01017">
    <property type="entry name" value="rpsD_bact"/>
    <property type="match status" value="1"/>
</dbReference>
<gene>
    <name evidence="7" type="primary">rpsD</name>
    <name evidence="11" type="ORF">A2782_00715</name>
</gene>
<keyword evidence="3 7" id="KW-0694">RNA-binding</keyword>
<dbReference type="GO" id="GO:0003735">
    <property type="term" value="F:structural constituent of ribosome"/>
    <property type="evidence" value="ECO:0007669"/>
    <property type="project" value="InterPro"/>
</dbReference>
<dbReference type="PANTHER" id="PTHR11831:SF4">
    <property type="entry name" value="SMALL RIBOSOMAL SUBUNIT PROTEIN US4M"/>
    <property type="match status" value="1"/>
</dbReference>
<dbReference type="Proteomes" id="UP000177967">
    <property type="component" value="Unassembled WGS sequence"/>
</dbReference>
<dbReference type="GO" id="GO:0042274">
    <property type="term" value="P:ribosomal small subunit biogenesis"/>
    <property type="evidence" value="ECO:0007669"/>
    <property type="project" value="TreeGrafter"/>
</dbReference>
<dbReference type="PROSITE" id="PS50889">
    <property type="entry name" value="S4"/>
    <property type="match status" value="1"/>
</dbReference>
<evidence type="ECO:0000256" key="6">
    <source>
        <dbReference type="ARBA" id="ARBA00035254"/>
    </source>
</evidence>
<dbReference type="SMART" id="SM00363">
    <property type="entry name" value="S4"/>
    <property type="match status" value="1"/>
</dbReference>
<dbReference type="NCBIfam" id="NF003717">
    <property type="entry name" value="PRK05327.1"/>
    <property type="match status" value="1"/>
</dbReference>
<evidence type="ECO:0000256" key="2">
    <source>
        <dbReference type="ARBA" id="ARBA00022730"/>
    </source>
</evidence>
<dbReference type="Gene3D" id="1.10.1050.10">
    <property type="entry name" value="Ribosomal Protein S4 Delta 41, Chain A, domain 1"/>
    <property type="match status" value="1"/>
</dbReference>
<dbReference type="Gene3D" id="3.10.290.10">
    <property type="entry name" value="RNA-binding S4 domain"/>
    <property type="match status" value="1"/>
</dbReference>
<dbReference type="InterPro" id="IPR005709">
    <property type="entry name" value="Ribosomal_uS4_bac-type"/>
</dbReference>
<evidence type="ECO:0000259" key="9">
    <source>
        <dbReference type="SMART" id="SM00363"/>
    </source>
</evidence>
<name>A0A1G1UYW0_9BACT</name>
<keyword evidence="4 7" id="KW-0689">Ribosomal protein</keyword>
<dbReference type="PANTHER" id="PTHR11831">
    <property type="entry name" value="30S 40S RIBOSOMAL PROTEIN"/>
    <property type="match status" value="1"/>
</dbReference>
<comment type="subunit">
    <text evidence="7">Part of the 30S ribosomal subunit. Contacts protein S5. The interaction surface between S4 and S5 is involved in control of translational fidelity.</text>
</comment>
<feature type="domain" description="Small ribosomal subunit protein uS4 N-terminal" evidence="10">
    <location>
        <begin position="3"/>
        <end position="88"/>
    </location>
</feature>
<dbReference type="Pfam" id="PF01479">
    <property type="entry name" value="S4"/>
    <property type="match status" value="1"/>
</dbReference>
<dbReference type="InterPro" id="IPR022801">
    <property type="entry name" value="Ribosomal_uS4"/>
</dbReference>
<dbReference type="HAMAP" id="MF_01306_B">
    <property type="entry name" value="Ribosomal_uS4_B"/>
    <property type="match status" value="1"/>
</dbReference>
<organism evidence="11 12">
    <name type="scientific">Candidatus Blackburnbacteria bacterium RIFCSPHIGHO2_01_FULL_43_15b</name>
    <dbReference type="NCBI Taxonomy" id="1797513"/>
    <lineage>
        <taxon>Bacteria</taxon>
        <taxon>Candidatus Blackburniibacteriota</taxon>
    </lineage>
</organism>
<reference evidence="11 12" key="1">
    <citation type="journal article" date="2016" name="Nat. Commun.">
        <title>Thousands of microbial genomes shed light on interconnected biogeochemical processes in an aquifer system.</title>
        <authorList>
            <person name="Anantharaman K."/>
            <person name="Brown C.T."/>
            <person name="Hug L.A."/>
            <person name="Sharon I."/>
            <person name="Castelle C.J."/>
            <person name="Probst A.J."/>
            <person name="Thomas B.C."/>
            <person name="Singh A."/>
            <person name="Wilkins M.J."/>
            <person name="Karaoz U."/>
            <person name="Brodie E.L."/>
            <person name="Williams K.H."/>
            <person name="Hubbard S.S."/>
            <person name="Banfield J.F."/>
        </authorList>
    </citation>
    <scope>NUCLEOTIDE SEQUENCE [LARGE SCALE GENOMIC DNA]</scope>
</reference>